<organism evidence="1 2">
    <name type="scientific">Photorhabdus temperata J3</name>
    <dbReference type="NCBI Taxonomy" id="1389415"/>
    <lineage>
        <taxon>Bacteria</taxon>
        <taxon>Pseudomonadati</taxon>
        <taxon>Pseudomonadota</taxon>
        <taxon>Gammaproteobacteria</taxon>
        <taxon>Enterobacterales</taxon>
        <taxon>Morganellaceae</taxon>
        <taxon>Photorhabdus</taxon>
    </lineage>
</organism>
<protein>
    <submittedName>
        <fullName evidence="1">Uncharacterized protein</fullName>
    </submittedName>
</protein>
<gene>
    <name evidence="1" type="ORF">O185_23255</name>
</gene>
<keyword evidence="2" id="KW-1185">Reference proteome</keyword>
<comment type="caution">
    <text evidence="1">The sequence shown here is derived from an EMBL/GenBank/DDBJ whole genome shotgun (WGS) entry which is preliminary data.</text>
</comment>
<dbReference type="Proteomes" id="UP000017133">
    <property type="component" value="Unassembled WGS sequence"/>
</dbReference>
<dbReference type="AlphaFoldDB" id="U7QTW1"/>
<dbReference type="EMBL" id="AXDT01000275">
    <property type="protein sequence ID" value="ERT10722.1"/>
    <property type="molecule type" value="Genomic_DNA"/>
</dbReference>
<reference evidence="1 2" key="1">
    <citation type="submission" date="2013-10" db="EMBL/GenBank/DDBJ databases">
        <title>Whole Genome Shotgun Sequence of Photorhabdus temperata J3.</title>
        <authorList>
            <person name="Park G.-S."/>
            <person name="Hong S.-J."/>
            <person name="Shin J.-H."/>
        </authorList>
    </citation>
    <scope>NUCLEOTIDE SEQUENCE [LARGE SCALE GENOMIC DNA]</scope>
    <source>
        <strain evidence="1 2">J3</strain>
    </source>
</reference>
<name>U7QTW1_PHOTE</name>
<sequence>MLAQIHDGKMADEYQQLIRKADNGSQNKYLNQTFLPDHSSYPKLTDTRIDIFQVILRLQWFFLYPILFPSSSVSTQYVKNKIGK</sequence>
<accession>U7QTW1</accession>
<evidence type="ECO:0000313" key="1">
    <source>
        <dbReference type="EMBL" id="ERT10722.1"/>
    </source>
</evidence>
<proteinExistence type="predicted"/>
<evidence type="ECO:0000313" key="2">
    <source>
        <dbReference type="Proteomes" id="UP000017133"/>
    </source>
</evidence>